<keyword evidence="8" id="KW-1185">Reference proteome</keyword>
<gene>
    <name evidence="7" type="ORF">F0415_05460</name>
</gene>
<reference evidence="7 8" key="2">
    <citation type="submission" date="2019-09" db="EMBL/GenBank/DDBJ databases">
        <authorList>
            <person name="Mazur A."/>
        </authorList>
    </citation>
    <scope>NUCLEOTIDE SEQUENCE [LARGE SCALE GENOMIC DNA]</scope>
    <source>
        <strain evidence="7 8">3729k</strain>
    </source>
</reference>
<keyword evidence="3" id="KW-0328">Glycosyltransferase</keyword>
<feature type="compositionally biased region" description="Basic and acidic residues" evidence="6">
    <location>
        <begin position="141"/>
        <end position="152"/>
    </location>
</feature>
<sequence length="429" mass="47551">MPMSSAAHPADGGRFLHVVPDDKFIDLAIESFEQVAPGAHAYVHLACPTSFRYLRSGQVMRLGLRQALSADFLAGLERYTAVFIHYLDDRARLLVNACTRKVNLVWIGWGGDYYHLAGERCQLLLPETRKLVEATSPTVSEEERRELARSVPEEPPERDESGAELRVRVRRLAIGPGGRDEIGLLNRFRLFGPVLRQDYELVRTANPGFLPAYVRWNYPLGPAVEEDDQLASGQSILVGNSAAPTNNHLETFRELANSWGGSRRIICPLSYGADAYADAVEEEGRRLFGDRFIALRSFLPFHEYMAIIRQCSAVVMGHFRQQGFGNILHMLKLGATVYLREQNPICDFLRGHGLPVRRFGDGRPLAEAVPASPEQVADWRRKIDGLFGPTAHLESTRCLLATAAQSPPLSGADAGTDDELTSGMAEGEL</sequence>
<evidence type="ECO:0000256" key="6">
    <source>
        <dbReference type="SAM" id="MobiDB-lite"/>
    </source>
</evidence>
<keyword evidence="4" id="KW-0808">Transferase</keyword>
<keyword evidence="1" id="KW-1003">Cell membrane</keyword>
<organism evidence="7 8">
    <name type="scientific">Arenimonas fontis</name>
    <dbReference type="NCBI Taxonomy" id="2608255"/>
    <lineage>
        <taxon>Bacteria</taxon>
        <taxon>Pseudomonadati</taxon>
        <taxon>Pseudomonadota</taxon>
        <taxon>Gammaproteobacteria</taxon>
        <taxon>Lysobacterales</taxon>
        <taxon>Lysobacteraceae</taxon>
        <taxon>Arenimonas</taxon>
    </lineage>
</organism>
<feature type="region of interest" description="Disordered" evidence="6">
    <location>
        <begin position="135"/>
        <end position="162"/>
    </location>
</feature>
<evidence type="ECO:0000256" key="4">
    <source>
        <dbReference type="ARBA" id="ARBA00022679"/>
    </source>
</evidence>
<evidence type="ECO:0000256" key="2">
    <source>
        <dbReference type="ARBA" id="ARBA00022519"/>
    </source>
</evidence>
<accession>A0A5B2ZCR2</accession>
<dbReference type="Proteomes" id="UP000322165">
    <property type="component" value="Unassembled WGS sequence"/>
</dbReference>
<dbReference type="AlphaFoldDB" id="A0A5B2ZCR2"/>
<dbReference type="EMBL" id="VUOD01000003">
    <property type="protein sequence ID" value="KAA2285363.1"/>
    <property type="molecule type" value="Genomic_DNA"/>
</dbReference>
<proteinExistence type="predicted"/>
<dbReference type="GO" id="GO:0009246">
    <property type="term" value="P:enterobacterial common antigen biosynthetic process"/>
    <property type="evidence" value="ECO:0007669"/>
    <property type="project" value="InterPro"/>
</dbReference>
<comment type="caution">
    <text evidence="7">The sequence shown here is derived from an EMBL/GenBank/DDBJ whole genome shotgun (WGS) entry which is preliminary data.</text>
</comment>
<protein>
    <recommendedName>
        <fullName evidence="9">4-alpha-L-fucosyltransferase</fullName>
    </recommendedName>
</protein>
<evidence type="ECO:0000313" key="8">
    <source>
        <dbReference type="Proteomes" id="UP000322165"/>
    </source>
</evidence>
<dbReference type="GO" id="GO:0008417">
    <property type="term" value="F:fucosyltransferase activity"/>
    <property type="evidence" value="ECO:0007669"/>
    <property type="project" value="InterPro"/>
</dbReference>
<evidence type="ECO:0000256" key="3">
    <source>
        <dbReference type="ARBA" id="ARBA00022676"/>
    </source>
</evidence>
<reference evidence="7 8" key="1">
    <citation type="submission" date="2019-09" db="EMBL/GenBank/DDBJ databases">
        <title>Arenimonas chukotkensis sp. nov., a bacterium isolated from Chukotka hot spring, Arctic region, Russia.</title>
        <authorList>
            <person name="Zayulina K.S."/>
            <person name="Prokofeva M.I."/>
            <person name="Elcheninov A.G."/>
            <person name="Novikov A."/>
            <person name="Kochetkova T.V."/>
            <person name="Kublanov I.V."/>
        </authorList>
    </citation>
    <scope>NUCLEOTIDE SEQUENCE [LARGE SCALE GENOMIC DNA]</scope>
    <source>
        <strain evidence="7 8">3729k</strain>
    </source>
</reference>
<dbReference type="Pfam" id="PF07429">
    <property type="entry name" value="Glyco_transf_56"/>
    <property type="match status" value="1"/>
</dbReference>
<name>A0A5B2ZCR2_9GAMM</name>
<dbReference type="InterPro" id="IPR009993">
    <property type="entry name" value="WecF"/>
</dbReference>
<evidence type="ECO:0000256" key="1">
    <source>
        <dbReference type="ARBA" id="ARBA00022475"/>
    </source>
</evidence>
<feature type="region of interest" description="Disordered" evidence="6">
    <location>
        <begin position="406"/>
        <end position="429"/>
    </location>
</feature>
<keyword evidence="2" id="KW-0997">Cell inner membrane</keyword>
<evidence type="ECO:0000256" key="5">
    <source>
        <dbReference type="ARBA" id="ARBA00023136"/>
    </source>
</evidence>
<evidence type="ECO:0000313" key="7">
    <source>
        <dbReference type="EMBL" id="KAA2285363.1"/>
    </source>
</evidence>
<evidence type="ECO:0008006" key="9">
    <source>
        <dbReference type="Google" id="ProtNLM"/>
    </source>
</evidence>
<keyword evidence="5" id="KW-0472">Membrane</keyword>